<keyword evidence="2" id="KW-1133">Transmembrane helix</keyword>
<keyword evidence="4" id="KW-1185">Reference proteome</keyword>
<evidence type="ECO:0000256" key="1">
    <source>
        <dbReference type="SAM" id="MobiDB-lite"/>
    </source>
</evidence>
<dbReference type="Pfam" id="PF10617">
    <property type="entry name" value="DUF2474"/>
    <property type="match status" value="1"/>
</dbReference>
<keyword evidence="2" id="KW-0812">Transmembrane</keyword>
<reference evidence="3" key="1">
    <citation type="journal article" date="2014" name="Int. J. Syst. Evol. Microbiol.">
        <title>Complete genome sequence of Corynebacterium casei LMG S-19264T (=DSM 44701T), isolated from a smear-ripened cheese.</title>
        <authorList>
            <consortium name="US DOE Joint Genome Institute (JGI-PGF)"/>
            <person name="Walter F."/>
            <person name="Albersmeier A."/>
            <person name="Kalinowski J."/>
            <person name="Ruckert C."/>
        </authorList>
    </citation>
    <scope>NUCLEOTIDE SEQUENCE</scope>
    <source>
        <strain evidence="3">CGMCC 1.15493</strain>
    </source>
</reference>
<evidence type="ECO:0000313" key="4">
    <source>
        <dbReference type="Proteomes" id="UP000613160"/>
    </source>
</evidence>
<accession>A0A916XT34</accession>
<comment type="caution">
    <text evidence="3">The sequence shown here is derived from an EMBL/GenBank/DDBJ whole genome shotgun (WGS) entry which is preliminary data.</text>
</comment>
<evidence type="ECO:0000313" key="3">
    <source>
        <dbReference type="EMBL" id="GGD06949.1"/>
    </source>
</evidence>
<feature type="transmembrane region" description="Helical" evidence="2">
    <location>
        <begin position="30"/>
        <end position="51"/>
    </location>
</feature>
<organism evidence="3 4">
    <name type="scientific">Aureimonas glaciei</name>
    <dbReference type="NCBI Taxonomy" id="1776957"/>
    <lineage>
        <taxon>Bacteria</taxon>
        <taxon>Pseudomonadati</taxon>
        <taxon>Pseudomonadota</taxon>
        <taxon>Alphaproteobacteria</taxon>
        <taxon>Hyphomicrobiales</taxon>
        <taxon>Aurantimonadaceae</taxon>
        <taxon>Aureimonas</taxon>
    </lineage>
</organism>
<name>A0A916XT34_9HYPH</name>
<evidence type="ECO:0000256" key="2">
    <source>
        <dbReference type="SAM" id="Phobius"/>
    </source>
</evidence>
<dbReference type="Proteomes" id="UP000613160">
    <property type="component" value="Unassembled WGS sequence"/>
</dbReference>
<dbReference type="EMBL" id="BMJJ01000001">
    <property type="protein sequence ID" value="GGD06949.1"/>
    <property type="molecule type" value="Genomic_DNA"/>
</dbReference>
<proteinExistence type="predicted"/>
<evidence type="ECO:0008006" key="5">
    <source>
        <dbReference type="Google" id="ProtNLM"/>
    </source>
</evidence>
<feature type="region of interest" description="Disordered" evidence="1">
    <location>
        <begin position="1"/>
        <end position="23"/>
    </location>
</feature>
<reference evidence="3" key="2">
    <citation type="submission" date="2020-09" db="EMBL/GenBank/DDBJ databases">
        <authorList>
            <person name="Sun Q."/>
            <person name="Zhou Y."/>
        </authorList>
    </citation>
    <scope>NUCLEOTIDE SEQUENCE</scope>
    <source>
        <strain evidence="3">CGMCC 1.15493</strain>
    </source>
</reference>
<dbReference type="RefSeq" id="WP_244639791.1">
    <property type="nucleotide sequence ID" value="NZ_BMJJ01000001.1"/>
</dbReference>
<dbReference type="AlphaFoldDB" id="A0A916XT34"/>
<sequence>MRAITISPRPDQLSDAGTRPSRLSPRARQILWFAGLWLGSILALGTVSLVIRSVLL</sequence>
<dbReference type="InterPro" id="IPR018895">
    <property type="entry name" value="DUF2474"/>
</dbReference>
<gene>
    <name evidence="3" type="ORF">GCM10011335_07440</name>
</gene>
<protein>
    <recommendedName>
        <fullName evidence="5">DUF2474 domain-containing protein</fullName>
    </recommendedName>
</protein>
<keyword evidence="2" id="KW-0472">Membrane</keyword>